<dbReference type="PROSITE" id="PS51462">
    <property type="entry name" value="NUDIX"/>
    <property type="match status" value="1"/>
</dbReference>
<name>A0A0G1K139_9BACT</name>
<comment type="caution">
    <text evidence="2">The sequence shown here is derived from an EMBL/GenBank/DDBJ whole genome shotgun (WGS) entry which is preliminary data.</text>
</comment>
<dbReference type="InterPro" id="IPR000086">
    <property type="entry name" value="NUDIX_hydrolase_dom"/>
</dbReference>
<evidence type="ECO:0000313" key="2">
    <source>
        <dbReference type="EMBL" id="KKT41504.1"/>
    </source>
</evidence>
<dbReference type="PANTHER" id="PTHR43736:SF1">
    <property type="entry name" value="DIHYDRONEOPTERIN TRIPHOSPHATE DIPHOSPHATASE"/>
    <property type="match status" value="1"/>
</dbReference>
<evidence type="ECO:0000313" key="3">
    <source>
        <dbReference type="Proteomes" id="UP000034736"/>
    </source>
</evidence>
<protein>
    <submittedName>
        <fullName evidence="2">MutT/nudix family protein</fullName>
    </submittedName>
</protein>
<dbReference type="CDD" id="cd02883">
    <property type="entry name" value="NUDIX_Hydrolase"/>
    <property type="match status" value="1"/>
</dbReference>
<accession>A0A0G1K139</accession>
<dbReference type="EMBL" id="LCHU01000007">
    <property type="protein sequence ID" value="KKT41504.1"/>
    <property type="molecule type" value="Genomic_DNA"/>
</dbReference>
<organism evidence="2 3">
    <name type="scientific">Candidatus Giovannonibacteria bacterium GW2011_GWA2_44_13b</name>
    <dbReference type="NCBI Taxonomy" id="1618647"/>
    <lineage>
        <taxon>Bacteria</taxon>
        <taxon>Candidatus Giovannoniibacteriota</taxon>
    </lineage>
</organism>
<proteinExistence type="predicted"/>
<dbReference type="InterPro" id="IPR015797">
    <property type="entry name" value="NUDIX_hydrolase-like_dom_sf"/>
</dbReference>
<sequence length="156" mass="18208">MSKHATLALCFRNLEKGPQNTEILLVCEKKRLDDPKEDWMWSLPGGKCCNKKWLNVGCCPEKPEKTVVREVKEETGYRAKIKKPVSSQELTNPERQNKFMRYVYLIEVTGGKMLENKTPSGSNSPQWFKLSAIPRNLFYSHQNIIRDFFTKKLLRK</sequence>
<dbReference type="Pfam" id="PF00293">
    <property type="entry name" value="NUDIX"/>
    <property type="match status" value="1"/>
</dbReference>
<dbReference type="SUPFAM" id="SSF55811">
    <property type="entry name" value="Nudix"/>
    <property type="match status" value="1"/>
</dbReference>
<feature type="domain" description="Nudix hydrolase" evidence="1">
    <location>
        <begin position="1"/>
        <end position="151"/>
    </location>
</feature>
<dbReference type="PANTHER" id="PTHR43736">
    <property type="entry name" value="ADP-RIBOSE PYROPHOSPHATASE"/>
    <property type="match status" value="1"/>
</dbReference>
<gene>
    <name evidence="2" type="ORF">UW30_C0007G0001</name>
</gene>
<reference evidence="2 3" key="1">
    <citation type="journal article" date="2015" name="Nature">
        <title>rRNA introns, odd ribosomes, and small enigmatic genomes across a large radiation of phyla.</title>
        <authorList>
            <person name="Brown C.T."/>
            <person name="Hug L.A."/>
            <person name="Thomas B.C."/>
            <person name="Sharon I."/>
            <person name="Castelle C.J."/>
            <person name="Singh A."/>
            <person name="Wilkins M.J."/>
            <person name="Williams K.H."/>
            <person name="Banfield J.F."/>
        </authorList>
    </citation>
    <scope>NUCLEOTIDE SEQUENCE [LARGE SCALE GENOMIC DNA]</scope>
</reference>
<dbReference type="AlphaFoldDB" id="A0A0G1K139"/>
<evidence type="ECO:0000259" key="1">
    <source>
        <dbReference type="PROSITE" id="PS51462"/>
    </source>
</evidence>
<dbReference type="Proteomes" id="UP000034736">
    <property type="component" value="Unassembled WGS sequence"/>
</dbReference>
<dbReference type="Gene3D" id="3.90.79.10">
    <property type="entry name" value="Nucleoside Triphosphate Pyrophosphohydrolase"/>
    <property type="match status" value="1"/>
</dbReference>